<reference evidence="2" key="1">
    <citation type="submission" date="2009-10" db="EMBL/GenBank/DDBJ databases">
        <title>The genome sequence of Streptomyces sviceus strain ATCC 29083.</title>
        <authorList>
            <consortium name="The Broad Institute Genome Sequencing Platform"/>
            <consortium name="Broad Institute Microbial Sequencing Center"/>
            <person name="Fischbach M."/>
            <person name="Godfrey P."/>
            <person name="Ward D."/>
            <person name="Young S."/>
            <person name="Zeng Q."/>
            <person name="Koehrsen M."/>
            <person name="Alvarado L."/>
            <person name="Berlin A.M."/>
            <person name="Bochicchio J."/>
            <person name="Borenstein D."/>
            <person name="Chapman S.B."/>
            <person name="Chen Z."/>
            <person name="Engels R."/>
            <person name="Freedman E."/>
            <person name="Gellesch M."/>
            <person name="Goldberg J."/>
            <person name="Griggs A."/>
            <person name="Gujja S."/>
            <person name="Heilman E.R."/>
            <person name="Heiman D.I."/>
            <person name="Hepburn T.A."/>
            <person name="Howarth C."/>
            <person name="Jen D."/>
            <person name="Larson L."/>
            <person name="Lewis B."/>
            <person name="Mehta T."/>
            <person name="Park D."/>
            <person name="Pearson M."/>
            <person name="Richards J."/>
            <person name="Roberts A."/>
            <person name="Saif S."/>
            <person name="Shea T.D."/>
            <person name="Shenoy N."/>
            <person name="Sisk P."/>
            <person name="Stolte C."/>
            <person name="Sykes S.N."/>
            <person name="Thomson T."/>
            <person name="Walk T."/>
            <person name="White J."/>
            <person name="Yandava C."/>
            <person name="Straight P."/>
            <person name="Clardy J."/>
            <person name="Hung D."/>
            <person name="Kolter R."/>
            <person name="Mekalanos J."/>
            <person name="Walker S."/>
            <person name="Walsh C.T."/>
            <person name="Wieland-Brown L.C."/>
            <person name="Haas B."/>
            <person name="Nusbaum C."/>
            <person name="Birren B."/>
        </authorList>
    </citation>
    <scope>NUCLEOTIDE SEQUENCE [LARGE SCALE GENOMIC DNA]</scope>
    <source>
        <strain evidence="2">ATCC 29083</strain>
    </source>
</reference>
<evidence type="ECO:0000313" key="3">
    <source>
        <dbReference type="Proteomes" id="UP000002785"/>
    </source>
</evidence>
<dbReference type="Proteomes" id="UP000002785">
    <property type="component" value="Chromosome"/>
</dbReference>
<organism evidence="2 3">
    <name type="scientific">Streptomyces sviceus (strain ATCC 29083 / DSM 924 / JCM 4929 / NBRC 13980 / NCIMB 11184 / NRRL 5439 / UC 5370)</name>
    <dbReference type="NCBI Taxonomy" id="463191"/>
    <lineage>
        <taxon>Bacteria</taxon>
        <taxon>Bacillati</taxon>
        <taxon>Actinomycetota</taxon>
        <taxon>Actinomycetes</taxon>
        <taxon>Kitasatosporales</taxon>
        <taxon>Streptomycetaceae</taxon>
        <taxon>Streptomyces</taxon>
    </lineage>
</organism>
<sequence>MRSAHSWRILKTGAVPQLHRKAAMTGTPHRVSDVMTRTVGVLSSDTRPSRRARRAPARRCGVRVRPAAQGGVPRRRSGPVHPLWRLPDLAKAGARVAEELARAARTMARFSVKRVFLRDTSIVPVAARLVRATRRPEATPGGFRTPARP</sequence>
<keyword evidence="3" id="KW-1185">Reference proteome</keyword>
<dbReference type="HOGENOM" id="CLU_1748688_0_0_11"/>
<gene>
    <name evidence="2" type="ORF">SSEG_06060</name>
</gene>
<proteinExistence type="predicted"/>
<protein>
    <submittedName>
        <fullName evidence="2">Uncharacterized protein</fullName>
    </submittedName>
</protein>
<name>B5I3V7_STRX2</name>
<feature type="region of interest" description="Disordered" evidence="1">
    <location>
        <begin position="45"/>
        <end position="80"/>
    </location>
</feature>
<feature type="compositionally biased region" description="Basic residues" evidence="1">
    <location>
        <begin position="49"/>
        <end position="62"/>
    </location>
</feature>
<evidence type="ECO:0000313" key="2">
    <source>
        <dbReference type="EMBL" id="EDY59762.1"/>
    </source>
</evidence>
<evidence type="ECO:0000256" key="1">
    <source>
        <dbReference type="SAM" id="MobiDB-lite"/>
    </source>
</evidence>
<dbReference type="AlphaFoldDB" id="B5I3V7"/>
<accession>B5I3V7</accession>
<dbReference type="EMBL" id="CM000951">
    <property type="protein sequence ID" value="EDY59762.1"/>
    <property type="molecule type" value="Genomic_DNA"/>
</dbReference>